<dbReference type="OrthoDB" id="422736at2759"/>
<name>A0A136IU18_9PEZI</name>
<evidence type="ECO:0000313" key="2">
    <source>
        <dbReference type="EMBL" id="KXJ88289.1"/>
    </source>
</evidence>
<feature type="compositionally biased region" description="Acidic residues" evidence="1">
    <location>
        <begin position="8"/>
        <end position="18"/>
    </location>
</feature>
<protein>
    <submittedName>
        <fullName evidence="2">Uncharacterized protein</fullName>
    </submittedName>
</protein>
<dbReference type="InParanoid" id="A0A136IU18"/>
<reference evidence="3" key="1">
    <citation type="submission" date="2016-02" db="EMBL/GenBank/DDBJ databases">
        <title>Draft genome sequence of Microdochium bolleyi, a fungal endophyte of beachgrass.</title>
        <authorList>
            <consortium name="DOE Joint Genome Institute"/>
            <person name="David A.S."/>
            <person name="May G."/>
            <person name="Haridas S."/>
            <person name="Lim J."/>
            <person name="Wang M."/>
            <person name="Labutti K."/>
            <person name="Lipzen A."/>
            <person name="Barry K."/>
            <person name="Grigoriev I.V."/>
        </authorList>
    </citation>
    <scope>NUCLEOTIDE SEQUENCE [LARGE SCALE GENOMIC DNA]</scope>
    <source>
        <strain evidence="3">J235TASD1</strain>
    </source>
</reference>
<proteinExistence type="predicted"/>
<dbReference type="STRING" id="196109.A0A136IU18"/>
<keyword evidence="3" id="KW-1185">Reference proteome</keyword>
<organism evidence="2 3">
    <name type="scientific">Microdochium bolleyi</name>
    <dbReference type="NCBI Taxonomy" id="196109"/>
    <lineage>
        <taxon>Eukaryota</taxon>
        <taxon>Fungi</taxon>
        <taxon>Dikarya</taxon>
        <taxon>Ascomycota</taxon>
        <taxon>Pezizomycotina</taxon>
        <taxon>Sordariomycetes</taxon>
        <taxon>Xylariomycetidae</taxon>
        <taxon>Xylariales</taxon>
        <taxon>Microdochiaceae</taxon>
        <taxon>Microdochium</taxon>
    </lineage>
</organism>
<feature type="region of interest" description="Disordered" evidence="1">
    <location>
        <begin position="1"/>
        <end position="22"/>
    </location>
</feature>
<dbReference type="EMBL" id="KQ964259">
    <property type="protein sequence ID" value="KXJ88289.1"/>
    <property type="molecule type" value="Genomic_DNA"/>
</dbReference>
<evidence type="ECO:0000313" key="3">
    <source>
        <dbReference type="Proteomes" id="UP000070501"/>
    </source>
</evidence>
<sequence length="251" mass="28809">MRRRDGNDREEEGAEPEPESAPYDFKIGLDYYGEISAPTMAHNKEFAWVEYGSQESIDKAIEAVGVRKVHKLSVAKEIASSAPPFWTPSYTGWLPLPIEKTWSQVPMLTNMFTGVAPVTVHHKSMHKGEQKQLNSTWQDTWFYPHLRPMLTAKGSTVRRPIAVVNGPNGREEWWNPHEEIAGLRFEDGGMPGVWRVWEDVCNDEQMSKELFADGQGRWRQPVYVPDDKGQAHEVLHRWMQMTDGKLLHDVI</sequence>
<dbReference type="Proteomes" id="UP000070501">
    <property type="component" value="Unassembled WGS sequence"/>
</dbReference>
<gene>
    <name evidence="2" type="ORF">Micbo1qcDRAFT_166949</name>
</gene>
<dbReference type="AlphaFoldDB" id="A0A136IU18"/>
<evidence type="ECO:0000256" key="1">
    <source>
        <dbReference type="SAM" id="MobiDB-lite"/>
    </source>
</evidence>
<accession>A0A136IU18</accession>